<dbReference type="EMBL" id="SNRW01016000">
    <property type="protein sequence ID" value="KAA6369800.1"/>
    <property type="molecule type" value="Genomic_DNA"/>
</dbReference>
<protein>
    <submittedName>
        <fullName evidence="1">Uncharacterized protein</fullName>
    </submittedName>
</protein>
<sequence length="136" mass="14833">MAVGIFSKIKSLVSKVGKGLSWVKDRVVKPYVLPAAKQLSDIIPVGGLIMKGIDAGSSALNAFNGQGSNMNSFLAKAIQVQGLNTIESQLESNAVETFKNDGEHHYSIKEIKPESQMPALFDMTQPKYKILSYLLY</sequence>
<evidence type="ECO:0000313" key="1">
    <source>
        <dbReference type="EMBL" id="KAA6369800.1"/>
    </source>
</evidence>
<organism evidence="1 2">
    <name type="scientific">Streblomastix strix</name>
    <dbReference type="NCBI Taxonomy" id="222440"/>
    <lineage>
        <taxon>Eukaryota</taxon>
        <taxon>Metamonada</taxon>
        <taxon>Preaxostyla</taxon>
        <taxon>Oxymonadida</taxon>
        <taxon>Streblomastigidae</taxon>
        <taxon>Streblomastix</taxon>
    </lineage>
</organism>
<accession>A0A5J4UII0</accession>
<dbReference type="AlphaFoldDB" id="A0A5J4UII0"/>
<dbReference type="Proteomes" id="UP000324800">
    <property type="component" value="Unassembled WGS sequence"/>
</dbReference>
<evidence type="ECO:0000313" key="2">
    <source>
        <dbReference type="Proteomes" id="UP000324800"/>
    </source>
</evidence>
<reference evidence="1 2" key="1">
    <citation type="submission" date="2019-03" db="EMBL/GenBank/DDBJ databases">
        <title>Single cell metagenomics reveals metabolic interactions within the superorganism composed of flagellate Streblomastix strix and complex community of Bacteroidetes bacteria on its surface.</title>
        <authorList>
            <person name="Treitli S.C."/>
            <person name="Kolisko M."/>
            <person name="Husnik F."/>
            <person name="Keeling P."/>
            <person name="Hampl V."/>
        </authorList>
    </citation>
    <scope>NUCLEOTIDE SEQUENCE [LARGE SCALE GENOMIC DNA]</scope>
    <source>
        <strain evidence="1">ST1C</strain>
    </source>
</reference>
<name>A0A5J4UII0_9EUKA</name>
<proteinExistence type="predicted"/>
<comment type="caution">
    <text evidence="1">The sequence shown here is derived from an EMBL/GenBank/DDBJ whole genome shotgun (WGS) entry which is preliminary data.</text>
</comment>
<gene>
    <name evidence="1" type="ORF">EZS28_034672</name>
</gene>